<protein>
    <submittedName>
        <fullName evidence="5">Helix-turn-helix transcriptional regulator</fullName>
    </submittedName>
</protein>
<feature type="domain" description="HTH arsR-type" evidence="4">
    <location>
        <begin position="1"/>
        <end position="92"/>
    </location>
</feature>
<dbReference type="InterPro" id="IPR036390">
    <property type="entry name" value="WH_DNA-bd_sf"/>
</dbReference>
<keyword evidence="1" id="KW-0805">Transcription regulation</keyword>
<proteinExistence type="predicted"/>
<gene>
    <name evidence="5" type="ORF">JHE00_15805</name>
</gene>
<name>A0A934QPG0_9PSEU</name>
<dbReference type="InterPro" id="IPR001845">
    <property type="entry name" value="HTH_ArsR_DNA-bd_dom"/>
</dbReference>
<dbReference type="Gene3D" id="1.10.10.10">
    <property type="entry name" value="Winged helix-like DNA-binding domain superfamily/Winged helix DNA-binding domain"/>
    <property type="match status" value="1"/>
</dbReference>
<dbReference type="InterPro" id="IPR011991">
    <property type="entry name" value="ArsR-like_HTH"/>
</dbReference>
<dbReference type="PRINTS" id="PR00778">
    <property type="entry name" value="HTHARSR"/>
</dbReference>
<comment type="caution">
    <text evidence="5">The sequence shown here is derived from an EMBL/GenBank/DDBJ whole genome shotgun (WGS) entry which is preliminary data.</text>
</comment>
<dbReference type="RefSeq" id="WP_200318815.1">
    <property type="nucleotide sequence ID" value="NZ_JAENJH010000003.1"/>
</dbReference>
<evidence type="ECO:0000256" key="3">
    <source>
        <dbReference type="ARBA" id="ARBA00023163"/>
    </source>
</evidence>
<dbReference type="PANTHER" id="PTHR33154:SF18">
    <property type="entry name" value="ARSENICAL RESISTANCE OPERON REPRESSOR"/>
    <property type="match status" value="1"/>
</dbReference>
<evidence type="ECO:0000313" key="5">
    <source>
        <dbReference type="EMBL" id="MBK1785797.1"/>
    </source>
</evidence>
<evidence type="ECO:0000256" key="1">
    <source>
        <dbReference type="ARBA" id="ARBA00023015"/>
    </source>
</evidence>
<dbReference type="SUPFAM" id="SSF46785">
    <property type="entry name" value="Winged helix' DNA-binding domain"/>
    <property type="match status" value="1"/>
</dbReference>
<reference evidence="5" key="1">
    <citation type="submission" date="2020-12" db="EMBL/GenBank/DDBJ databases">
        <title>Prauserella sp. ASG 168, a novel actinomycete isolated from cave rock.</title>
        <authorList>
            <person name="Suriyachadkun C."/>
        </authorList>
    </citation>
    <scope>NUCLEOTIDE SEQUENCE</scope>
    <source>
        <strain evidence="5">ASG 168</strain>
    </source>
</reference>
<accession>A0A934QPG0</accession>
<dbReference type="PANTHER" id="PTHR33154">
    <property type="entry name" value="TRANSCRIPTIONAL REGULATOR, ARSR FAMILY"/>
    <property type="match status" value="1"/>
</dbReference>
<dbReference type="InterPro" id="IPR051081">
    <property type="entry name" value="HTH_MetalResp_TranReg"/>
</dbReference>
<keyword evidence="6" id="KW-1185">Reference proteome</keyword>
<evidence type="ECO:0000259" key="4">
    <source>
        <dbReference type="PROSITE" id="PS50987"/>
    </source>
</evidence>
<dbReference type="PROSITE" id="PS50987">
    <property type="entry name" value="HTH_ARSR_2"/>
    <property type="match status" value="1"/>
</dbReference>
<dbReference type="Pfam" id="PF12840">
    <property type="entry name" value="HTH_20"/>
    <property type="match status" value="1"/>
</dbReference>
<dbReference type="Proteomes" id="UP000635245">
    <property type="component" value="Unassembled WGS sequence"/>
</dbReference>
<sequence length="177" mass="19717">MPRKTPLDDLRVLAHPLRLRILSLLTGAPMSAAEAARELGESQANVSYHVRRLAEAGLLEAVEEVRIRGGRAKRYRHDPESGTGFLQREPAEEALLLASLVEELRRRSGHRVPGKPASLTDAELWVDEQTWEQARELSLRLSECLHDAAQPPRTPGTQRVSATVALFVLGDDPEHER</sequence>
<dbReference type="InterPro" id="IPR036388">
    <property type="entry name" value="WH-like_DNA-bd_sf"/>
</dbReference>
<keyword evidence="3" id="KW-0804">Transcription</keyword>
<dbReference type="EMBL" id="JAENJH010000003">
    <property type="protein sequence ID" value="MBK1785797.1"/>
    <property type="molecule type" value="Genomic_DNA"/>
</dbReference>
<dbReference type="CDD" id="cd00090">
    <property type="entry name" value="HTH_ARSR"/>
    <property type="match status" value="1"/>
</dbReference>
<evidence type="ECO:0000313" key="6">
    <source>
        <dbReference type="Proteomes" id="UP000635245"/>
    </source>
</evidence>
<dbReference type="GO" id="GO:0003677">
    <property type="term" value="F:DNA binding"/>
    <property type="evidence" value="ECO:0007669"/>
    <property type="project" value="UniProtKB-KW"/>
</dbReference>
<dbReference type="GO" id="GO:0003700">
    <property type="term" value="F:DNA-binding transcription factor activity"/>
    <property type="evidence" value="ECO:0007669"/>
    <property type="project" value="InterPro"/>
</dbReference>
<dbReference type="SMART" id="SM00418">
    <property type="entry name" value="HTH_ARSR"/>
    <property type="match status" value="1"/>
</dbReference>
<organism evidence="5 6">
    <name type="scientific">Prauserella cavernicola</name>
    <dbReference type="NCBI Taxonomy" id="2800127"/>
    <lineage>
        <taxon>Bacteria</taxon>
        <taxon>Bacillati</taxon>
        <taxon>Actinomycetota</taxon>
        <taxon>Actinomycetes</taxon>
        <taxon>Pseudonocardiales</taxon>
        <taxon>Pseudonocardiaceae</taxon>
        <taxon>Prauserella</taxon>
    </lineage>
</organism>
<evidence type="ECO:0000256" key="2">
    <source>
        <dbReference type="ARBA" id="ARBA00023125"/>
    </source>
</evidence>
<keyword evidence="2" id="KW-0238">DNA-binding</keyword>
<dbReference type="AlphaFoldDB" id="A0A934QPG0"/>